<reference evidence="4" key="1">
    <citation type="submission" date="2016-10" db="EMBL/GenBank/DDBJ databases">
        <authorList>
            <person name="Benchimol M."/>
            <person name="Almeida L.G."/>
            <person name="Vasconcelos A.T."/>
            <person name="Perreira-Neves A."/>
            <person name="Rosa I.A."/>
            <person name="Tasca T."/>
            <person name="Bogo M.R."/>
            <person name="de Souza W."/>
        </authorList>
    </citation>
    <scope>NUCLEOTIDE SEQUENCE [LARGE SCALE GENOMIC DNA]</scope>
    <source>
        <strain evidence="4">K</strain>
    </source>
</reference>
<dbReference type="Gene3D" id="3.30.420.40">
    <property type="match status" value="2"/>
</dbReference>
<organism evidence="4 5">
    <name type="scientific">Tritrichomonas foetus</name>
    <dbReference type="NCBI Taxonomy" id="1144522"/>
    <lineage>
        <taxon>Eukaryota</taxon>
        <taxon>Metamonada</taxon>
        <taxon>Parabasalia</taxon>
        <taxon>Tritrichomonadida</taxon>
        <taxon>Tritrichomonadidae</taxon>
        <taxon>Tritrichomonas</taxon>
    </lineage>
</organism>
<dbReference type="Proteomes" id="UP000179807">
    <property type="component" value="Unassembled WGS sequence"/>
</dbReference>
<dbReference type="GO" id="GO:0030968">
    <property type="term" value="P:endoplasmic reticulum unfolded protein response"/>
    <property type="evidence" value="ECO:0007669"/>
    <property type="project" value="TreeGrafter"/>
</dbReference>
<dbReference type="RefSeq" id="XP_068358482.1">
    <property type="nucleotide sequence ID" value="XM_068492782.1"/>
</dbReference>
<keyword evidence="3" id="KW-0143">Chaperone</keyword>
<evidence type="ECO:0000313" key="5">
    <source>
        <dbReference type="Proteomes" id="UP000179807"/>
    </source>
</evidence>
<dbReference type="Gene3D" id="3.30.30.30">
    <property type="match status" value="1"/>
</dbReference>
<dbReference type="PANTHER" id="PTHR45639">
    <property type="entry name" value="HSC70CB, ISOFORM G-RELATED"/>
    <property type="match status" value="1"/>
</dbReference>
<keyword evidence="2" id="KW-0067">ATP-binding</keyword>
<evidence type="ECO:0000313" key="4">
    <source>
        <dbReference type="EMBL" id="OHT05346.1"/>
    </source>
</evidence>
<comment type="caution">
    <text evidence="4">The sequence shown here is derived from an EMBL/GenBank/DDBJ whole genome shotgun (WGS) entry which is preliminary data.</text>
</comment>
<gene>
    <name evidence="4" type="ORF">TRFO_05923</name>
</gene>
<sequence length="516" mass="59142">MFFFLIHFSTESALVIDLGGQYVKACIVSEQGSISFINNENLAPFIPFAYAKTTSSSLIGDEAIRQLKNNRTIGGQFIGAIFGKNRKYLSQNQELYKLSDSSFFDQIHPASLLLYFLTEFSKYATPNRTAKTILIVPGYTTPFIRTQIDIIAKVSFFNDINIVTDVECLSALLIEKYSDHVLDSFKTIMFIDFGSFSTKITFITIGPGTDNKPQAYLIRYAFNEKCGLEETALRIMNNGKGEFKNGYQASKQSLNREKARKKLRKIENIDDYDDVFATEFTKLYHETKNSIRVDEIQLIGGGARLPFVTNLISKIVISDKTNSSKENTIISKNYNNFEAITEGGALIYHMYAKSLTSSHNTLHPIYFKYLSTKYKIVKPKGIIYKSFSVPFEKNNATICLKTHKKFVPKGISTKLFEMSIVNTTQLDKNSKWIFSFVTQYEEHYIRSVNACSKEKCVELELQNNFISEIDLMLQFLQGTKDMSEIMKYMSNDKKTFDNDFYDFLKKNLTKMPDWEL</sequence>
<dbReference type="InterPro" id="IPR043129">
    <property type="entry name" value="ATPase_NBD"/>
</dbReference>
<keyword evidence="1" id="KW-0547">Nucleotide-binding</keyword>
<dbReference type="AlphaFoldDB" id="A0A1J4K303"/>
<dbReference type="EMBL" id="MLAK01000760">
    <property type="protein sequence ID" value="OHT05346.1"/>
    <property type="molecule type" value="Genomic_DNA"/>
</dbReference>
<dbReference type="GO" id="GO:0140662">
    <property type="term" value="F:ATP-dependent protein folding chaperone"/>
    <property type="evidence" value="ECO:0007669"/>
    <property type="project" value="InterPro"/>
</dbReference>
<evidence type="ECO:0008006" key="6">
    <source>
        <dbReference type="Google" id="ProtNLM"/>
    </source>
</evidence>
<accession>A0A1J4K303</accession>
<name>A0A1J4K303_9EUKA</name>
<protein>
    <recommendedName>
        <fullName evidence="6">DnaK protein</fullName>
    </recommendedName>
</protein>
<evidence type="ECO:0000256" key="2">
    <source>
        <dbReference type="ARBA" id="ARBA00022840"/>
    </source>
</evidence>
<dbReference type="Gene3D" id="3.90.640.10">
    <property type="entry name" value="Actin, Chain A, domain 4"/>
    <property type="match status" value="1"/>
</dbReference>
<proteinExistence type="predicted"/>
<evidence type="ECO:0000256" key="1">
    <source>
        <dbReference type="ARBA" id="ARBA00022741"/>
    </source>
</evidence>
<dbReference type="PANTHER" id="PTHR45639:SF3">
    <property type="entry name" value="HYPOXIA UP-REGULATED PROTEIN 1"/>
    <property type="match status" value="1"/>
</dbReference>
<dbReference type="GeneID" id="94827486"/>
<dbReference type="GO" id="GO:0005524">
    <property type="term" value="F:ATP binding"/>
    <property type="evidence" value="ECO:0007669"/>
    <property type="project" value="UniProtKB-KW"/>
</dbReference>
<keyword evidence="5" id="KW-1185">Reference proteome</keyword>
<evidence type="ECO:0000256" key="3">
    <source>
        <dbReference type="ARBA" id="ARBA00023186"/>
    </source>
</evidence>
<dbReference type="InterPro" id="IPR013126">
    <property type="entry name" value="Hsp_70_fam"/>
</dbReference>
<dbReference type="GO" id="GO:0034663">
    <property type="term" value="C:endoplasmic reticulum chaperone complex"/>
    <property type="evidence" value="ECO:0007669"/>
    <property type="project" value="TreeGrafter"/>
</dbReference>
<dbReference type="SUPFAM" id="SSF53067">
    <property type="entry name" value="Actin-like ATPase domain"/>
    <property type="match status" value="1"/>
</dbReference>
<dbReference type="VEuPathDB" id="TrichDB:TRFO_05923"/>